<feature type="transmembrane region" description="Helical" evidence="6">
    <location>
        <begin position="159"/>
        <end position="180"/>
    </location>
</feature>
<feature type="transmembrane region" description="Helical" evidence="6">
    <location>
        <begin position="439"/>
        <end position="457"/>
    </location>
</feature>
<accession>A0A3L9ZJI7</accession>
<evidence type="ECO:0000256" key="6">
    <source>
        <dbReference type="SAM" id="Phobius"/>
    </source>
</evidence>
<keyword evidence="5 6" id="KW-0472">Membrane</keyword>
<protein>
    <submittedName>
        <fullName evidence="7">Na+-driven multidrug efflux pump</fullName>
    </submittedName>
</protein>
<reference evidence="7 8" key="1">
    <citation type="submission" date="2018-10" db="EMBL/GenBank/DDBJ databases">
        <title>Genomic Encyclopedia of Archaeal and Bacterial Type Strains, Phase II (KMG-II): from individual species to whole genera.</title>
        <authorList>
            <person name="Goeker M."/>
        </authorList>
    </citation>
    <scope>NUCLEOTIDE SEQUENCE [LARGE SCALE GENOMIC DNA]</scope>
    <source>
        <strain evidence="7 8">DSM 19727</strain>
    </source>
</reference>
<dbReference type="InterPro" id="IPR050833">
    <property type="entry name" value="Poly_Biosynth_Transport"/>
</dbReference>
<feature type="transmembrane region" description="Helical" evidence="6">
    <location>
        <begin position="469"/>
        <end position="488"/>
    </location>
</feature>
<keyword evidence="8" id="KW-1185">Reference proteome</keyword>
<dbReference type="EMBL" id="REFH01000011">
    <property type="protein sequence ID" value="RMA73101.1"/>
    <property type="molecule type" value="Genomic_DNA"/>
</dbReference>
<name>A0A3L9ZJI7_9FLAO</name>
<keyword evidence="2" id="KW-1003">Cell membrane</keyword>
<feature type="transmembrane region" description="Helical" evidence="6">
    <location>
        <begin position="186"/>
        <end position="204"/>
    </location>
</feature>
<feature type="transmembrane region" description="Helical" evidence="6">
    <location>
        <begin position="343"/>
        <end position="364"/>
    </location>
</feature>
<sequence>MNKTNNQRIAKNTFMLFTRMIVLMLVTLYTSRIILNVLGVIDYGIYNLVAGVVTSLSFLNSSMSSATQRFLSYELGAKNTQKIKMVFSMSVNIHIIIAVLILIISETIGLWVLNNSLKIPSERLVAANWVYQFSILTFIVNIISVPYNAAIITYEKMNVFALISVFEVVLKLIAVFILEAFGYDKLQLYAILIFSVSFIIRIIYGQYTKRNIKDCCYIFTWDKCLFKTLLSYSSWNLWGNIASVGFNSGIDILLNIFFGPMVNAAKGIAYQVNYALSSFLINFQTAMNPQIIKSYAAENYDYMIKLVFTGARLSYYLMLLISLPLILSTPQIVHWWLGKVPDYTTVFCRLIIINTLINSISGTLMTGVQATGKIKLYQSVVGGLLLLIVPISYVFLKFGYPPQTTFYVYIALSITSLFARIAIISPILKIPKVRFTKDLLLPIFFISIGPLTILLLLNNYSENNFNNFIFLNLILFSTTLTIIYFFGLKKEEKEFIASNISSINKKFKLLKK</sequence>
<feature type="transmembrane region" description="Helical" evidence="6">
    <location>
        <begin position="376"/>
        <end position="400"/>
    </location>
</feature>
<comment type="subcellular location">
    <subcellularLocation>
        <location evidence="1">Cell membrane</location>
        <topology evidence="1">Multi-pass membrane protein</topology>
    </subcellularLocation>
</comment>
<dbReference type="PANTHER" id="PTHR30250:SF26">
    <property type="entry name" value="PSMA PROTEIN"/>
    <property type="match status" value="1"/>
</dbReference>
<evidence type="ECO:0000256" key="2">
    <source>
        <dbReference type="ARBA" id="ARBA00022475"/>
    </source>
</evidence>
<evidence type="ECO:0000256" key="4">
    <source>
        <dbReference type="ARBA" id="ARBA00022989"/>
    </source>
</evidence>
<feature type="transmembrane region" description="Helical" evidence="6">
    <location>
        <begin position="12"/>
        <end position="34"/>
    </location>
</feature>
<gene>
    <name evidence="7" type="ORF">BC961_2705</name>
</gene>
<evidence type="ECO:0000313" key="7">
    <source>
        <dbReference type="EMBL" id="RMA73101.1"/>
    </source>
</evidence>
<feature type="transmembrane region" description="Helical" evidence="6">
    <location>
        <begin position="406"/>
        <end position="427"/>
    </location>
</feature>
<dbReference type="Proteomes" id="UP000280368">
    <property type="component" value="Unassembled WGS sequence"/>
</dbReference>
<evidence type="ECO:0000313" key="8">
    <source>
        <dbReference type="Proteomes" id="UP000280368"/>
    </source>
</evidence>
<dbReference type="GO" id="GO:0005886">
    <property type="term" value="C:plasma membrane"/>
    <property type="evidence" value="ECO:0007669"/>
    <property type="project" value="UniProtKB-SubCell"/>
</dbReference>
<feature type="transmembrane region" description="Helical" evidence="6">
    <location>
        <begin position="129"/>
        <end position="147"/>
    </location>
</feature>
<evidence type="ECO:0000256" key="1">
    <source>
        <dbReference type="ARBA" id="ARBA00004651"/>
    </source>
</evidence>
<comment type="caution">
    <text evidence="7">The sequence shown here is derived from an EMBL/GenBank/DDBJ whole genome shotgun (WGS) entry which is preliminary data.</text>
</comment>
<keyword evidence="4 6" id="KW-1133">Transmembrane helix</keyword>
<feature type="transmembrane region" description="Helical" evidence="6">
    <location>
        <begin position="91"/>
        <end position="113"/>
    </location>
</feature>
<feature type="transmembrane region" description="Helical" evidence="6">
    <location>
        <begin position="313"/>
        <end position="337"/>
    </location>
</feature>
<dbReference type="RefSeq" id="WP_211331322.1">
    <property type="nucleotide sequence ID" value="NZ_CBCSGA010000013.1"/>
</dbReference>
<evidence type="ECO:0000256" key="5">
    <source>
        <dbReference type="ARBA" id="ARBA00023136"/>
    </source>
</evidence>
<dbReference type="PANTHER" id="PTHR30250">
    <property type="entry name" value="PST FAMILY PREDICTED COLANIC ACID TRANSPORTER"/>
    <property type="match status" value="1"/>
</dbReference>
<keyword evidence="3 6" id="KW-0812">Transmembrane</keyword>
<dbReference type="AlphaFoldDB" id="A0A3L9ZJI7"/>
<proteinExistence type="predicted"/>
<evidence type="ECO:0000256" key="3">
    <source>
        <dbReference type="ARBA" id="ARBA00022692"/>
    </source>
</evidence>
<feature type="transmembrane region" description="Helical" evidence="6">
    <location>
        <begin position="40"/>
        <end position="59"/>
    </location>
</feature>
<organism evidence="7 8">
    <name type="scientific">Flavobacterium weaverense</name>
    <dbReference type="NCBI Taxonomy" id="271156"/>
    <lineage>
        <taxon>Bacteria</taxon>
        <taxon>Pseudomonadati</taxon>
        <taxon>Bacteroidota</taxon>
        <taxon>Flavobacteriia</taxon>
        <taxon>Flavobacteriales</taxon>
        <taxon>Flavobacteriaceae</taxon>
        <taxon>Flavobacterium</taxon>
    </lineage>
</organism>